<organism evidence="1 2">
    <name type="scientific">Canis lupus familiaris</name>
    <name type="common">Dog</name>
    <name type="synonym">Canis familiaris</name>
    <dbReference type="NCBI Taxonomy" id="9615"/>
    <lineage>
        <taxon>Eukaryota</taxon>
        <taxon>Metazoa</taxon>
        <taxon>Chordata</taxon>
        <taxon>Craniata</taxon>
        <taxon>Vertebrata</taxon>
        <taxon>Euteleostomi</taxon>
        <taxon>Mammalia</taxon>
        <taxon>Eutheria</taxon>
        <taxon>Laurasiatheria</taxon>
        <taxon>Carnivora</taxon>
        <taxon>Caniformia</taxon>
        <taxon>Canidae</taxon>
        <taxon>Canis</taxon>
    </lineage>
</organism>
<evidence type="ECO:0000313" key="2">
    <source>
        <dbReference type="Proteomes" id="UP000694429"/>
    </source>
</evidence>
<proteinExistence type="predicted"/>
<reference evidence="1" key="1">
    <citation type="submission" date="2019-03" db="EMBL/GenBank/DDBJ databases">
        <authorList>
            <person name="Warren W.C."/>
            <person name="Johnson G.S."/>
        </authorList>
    </citation>
    <scope>NUCLEOTIDE SEQUENCE [LARGE SCALE GENOMIC DNA]</scope>
    <source>
        <strain evidence="1">Basenji</strain>
    </source>
</reference>
<protein>
    <submittedName>
        <fullName evidence="1">Uncharacterized protein</fullName>
    </submittedName>
</protein>
<evidence type="ECO:0000313" key="1">
    <source>
        <dbReference type="Ensembl" id="ENSCAFP00030024849.1"/>
    </source>
</evidence>
<name>A0A8C0NHQ2_CANLF</name>
<sequence length="74" mass="8270">MTPSSHQGIHGITWFLGTSTIMSGCKTGPSILNNIGLQANYLHPDVTDRWAFCSHHLWSPCDRDVYTYIFSDGL</sequence>
<accession>A0A8C0NHQ2</accession>
<reference evidence="1" key="2">
    <citation type="submission" date="2025-08" db="UniProtKB">
        <authorList>
            <consortium name="Ensembl"/>
        </authorList>
    </citation>
    <scope>IDENTIFICATION</scope>
</reference>
<dbReference type="Ensembl" id="ENSCAFT00030028485.1">
    <property type="protein sequence ID" value="ENSCAFP00030024849.1"/>
    <property type="gene ID" value="ENSCAFG00030015447.1"/>
</dbReference>
<dbReference type="Proteomes" id="UP000694429">
    <property type="component" value="Chromosome 36"/>
</dbReference>
<dbReference type="AlphaFoldDB" id="A0A8C0NHQ2"/>